<gene>
    <name evidence="2" type="ORF">OVA965_LOCUS27976</name>
    <name evidence="3" type="ORF">TMI583_LOCUS28725</name>
</gene>
<dbReference type="Proteomes" id="UP000677228">
    <property type="component" value="Unassembled WGS sequence"/>
</dbReference>
<dbReference type="AlphaFoldDB" id="A0A8S2QAN0"/>
<evidence type="ECO:0000313" key="2">
    <source>
        <dbReference type="EMBL" id="CAF1288460.1"/>
    </source>
</evidence>
<reference evidence="3" key="1">
    <citation type="submission" date="2021-02" db="EMBL/GenBank/DDBJ databases">
        <authorList>
            <person name="Nowell W R."/>
        </authorList>
    </citation>
    <scope>NUCLEOTIDE SEQUENCE</scope>
</reference>
<sequence>MWWLTTIADFNLSLASLEFYLLYMVINDGTKQEIREKREYFDDPKTSSTQQEKEQTAAQ</sequence>
<feature type="region of interest" description="Disordered" evidence="1">
    <location>
        <begin position="38"/>
        <end position="59"/>
    </location>
</feature>
<organism evidence="3 4">
    <name type="scientific">Didymodactylos carnosus</name>
    <dbReference type="NCBI Taxonomy" id="1234261"/>
    <lineage>
        <taxon>Eukaryota</taxon>
        <taxon>Metazoa</taxon>
        <taxon>Spiralia</taxon>
        <taxon>Gnathifera</taxon>
        <taxon>Rotifera</taxon>
        <taxon>Eurotatoria</taxon>
        <taxon>Bdelloidea</taxon>
        <taxon>Philodinida</taxon>
        <taxon>Philodinidae</taxon>
        <taxon>Didymodactylos</taxon>
    </lineage>
</organism>
<accession>A0A8S2QAN0</accession>
<evidence type="ECO:0000313" key="3">
    <source>
        <dbReference type="EMBL" id="CAF4093431.1"/>
    </source>
</evidence>
<proteinExistence type="predicted"/>
<evidence type="ECO:0000256" key="1">
    <source>
        <dbReference type="SAM" id="MobiDB-lite"/>
    </source>
</evidence>
<comment type="caution">
    <text evidence="3">The sequence shown here is derived from an EMBL/GenBank/DDBJ whole genome shotgun (WGS) entry which is preliminary data.</text>
</comment>
<dbReference type="EMBL" id="CAJOBA010040364">
    <property type="protein sequence ID" value="CAF4093431.1"/>
    <property type="molecule type" value="Genomic_DNA"/>
</dbReference>
<dbReference type="Proteomes" id="UP000682733">
    <property type="component" value="Unassembled WGS sequence"/>
</dbReference>
<dbReference type="EMBL" id="CAJNOK010018795">
    <property type="protein sequence ID" value="CAF1288460.1"/>
    <property type="molecule type" value="Genomic_DNA"/>
</dbReference>
<name>A0A8S2QAN0_9BILA</name>
<evidence type="ECO:0000313" key="4">
    <source>
        <dbReference type="Proteomes" id="UP000682733"/>
    </source>
</evidence>
<feature type="non-terminal residue" evidence="3">
    <location>
        <position position="1"/>
    </location>
</feature>
<protein>
    <submittedName>
        <fullName evidence="3">Uncharacterized protein</fullName>
    </submittedName>
</protein>